<accession>A0A4R1BKX2</accession>
<organism evidence="2 3">
    <name type="scientific">Parasulfuritortus cantonensis</name>
    <dbReference type="NCBI Taxonomy" id="2528202"/>
    <lineage>
        <taxon>Bacteria</taxon>
        <taxon>Pseudomonadati</taxon>
        <taxon>Pseudomonadota</taxon>
        <taxon>Betaproteobacteria</taxon>
        <taxon>Nitrosomonadales</taxon>
        <taxon>Thiobacillaceae</taxon>
        <taxon>Parasulfuritortus</taxon>
    </lineage>
</organism>
<feature type="transmembrane region" description="Helical" evidence="1">
    <location>
        <begin position="308"/>
        <end position="327"/>
    </location>
</feature>
<reference evidence="2 3" key="1">
    <citation type="submission" date="2019-03" db="EMBL/GenBank/DDBJ databases">
        <title>Genome sequence of Thiobacillaceae bacterium LSR1, a sulfur-oxidizing bacterium isolated from freshwater sediment.</title>
        <authorList>
            <person name="Li S."/>
        </authorList>
    </citation>
    <scope>NUCLEOTIDE SEQUENCE [LARGE SCALE GENOMIC DNA]</scope>
    <source>
        <strain evidence="2 3">LSR1</strain>
    </source>
</reference>
<gene>
    <name evidence="2" type="ORF">EZJ19_03655</name>
</gene>
<protein>
    <submittedName>
        <fullName evidence="2">Uncharacterized protein</fullName>
    </submittedName>
</protein>
<keyword evidence="3" id="KW-1185">Reference proteome</keyword>
<evidence type="ECO:0000256" key="1">
    <source>
        <dbReference type="SAM" id="Phobius"/>
    </source>
</evidence>
<feature type="transmembrane region" description="Helical" evidence="1">
    <location>
        <begin position="254"/>
        <end position="275"/>
    </location>
</feature>
<sequence>MTEVIEHSDNGKPEVEVVKVGESGSAVSVKVYQDVYHQVTGKTEQIRKRYSENLLIEYPEVEQLHYKIKQLCDVHNIVACNESVSIFHEKERKEQFTSFARFKAYNANAASPSLNIVLKYNFSIIPAGLQKPQEYVVTAMLSSRVAMYKKIEEDAPAFMRGQLVGFVAINTAEINVDYADYVIARGFVEAFDEWVKGCKKTPEIKWLSNIQKWSHVIPSTVRLIVAALISYFAFENVHSIFSDNQTTVQLAKFIVIYIGGGYISIAAAGAAGGLIEHSIDSYPILSYLKLNRGDNNLIDEFNGRRRLVLTKFLVGAIFTVVLGILSAKLERFL</sequence>
<evidence type="ECO:0000313" key="2">
    <source>
        <dbReference type="EMBL" id="TCJ18013.1"/>
    </source>
</evidence>
<keyword evidence="1" id="KW-0472">Membrane</keyword>
<comment type="caution">
    <text evidence="2">The sequence shown here is derived from an EMBL/GenBank/DDBJ whole genome shotgun (WGS) entry which is preliminary data.</text>
</comment>
<dbReference type="Proteomes" id="UP000295443">
    <property type="component" value="Unassembled WGS sequence"/>
</dbReference>
<dbReference type="RefSeq" id="WP_131444932.1">
    <property type="nucleotide sequence ID" value="NZ_SJZB01000013.1"/>
</dbReference>
<evidence type="ECO:0000313" key="3">
    <source>
        <dbReference type="Proteomes" id="UP000295443"/>
    </source>
</evidence>
<dbReference type="AlphaFoldDB" id="A0A4R1BKX2"/>
<name>A0A4R1BKX2_9PROT</name>
<dbReference type="OrthoDB" id="9178350at2"/>
<proteinExistence type="predicted"/>
<dbReference type="EMBL" id="SJZB01000013">
    <property type="protein sequence ID" value="TCJ18013.1"/>
    <property type="molecule type" value="Genomic_DNA"/>
</dbReference>
<keyword evidence="1" id="KW-1133">Transmembrane helix</keyword>
<keyword evidence="1" id="KW-0812">Transmembrane</keyword>